<dbReference type="PROSITE" id="PS50977">
    <property type="entry name" value="HTH_TETR_2"/>
    <property type="match status" value="1"/>
</dbReference>
<evidence type="ECO:0000256" key="1">
    <source>
        <dbReference type="ARBA" id="ARBA00022491"/>
    </source>
</evidence>
<evidence type="ECO:0000313" key="7">
    <source>
        <dbReference type="EMBL" id="MBE1492287.1"/>
    </source>
</evidence>
<dbReference type="Proteomes" id="UP000649753">
    <property type="component" value="Unassembled WGS sequence"/>
</dbReference>
<dbReference type="SUPFAM" id="SSF46689">
    <property type="entry name" value="Homeodomain-like"/>
    <property type="match status" value="1"/>
</dbReference>
<name>A0A927R291_9ACTN</name>
<dbReference type="InterPro" id="IPR001647">
    <property type="entry name" value="HTH_TetR"/>
</dbReference>
<feature type="DNA-binding region" description="H-T-H motif" evidence="5">
    <location>
        <begin position="31"/>
        <end position="50"/>
    </location>
</feature>
<feature type="domain" description="HTH tetR-type" evidence="6">
    <location>
        <begin position="8"/>
        <end position="68"/>
    </location>
</feature>
<comment type="caution">
    <text evidence="7">The sequence shown here is derived from an EMBL/GenBank/DDBJ whole genome shotgun (WGS) entry which is preliminary data.</text>
</comment>
<dbReference type="RefSeq" id="WP_192771217.1">
    <property type="nucleotide sequence ID" value="NZ_JADBEB010000001.1"/>
</dbReference>
<dbReference type="PANTHER" id="PTHR30055:SF234">
    <property type="entry name" value="HTH-TYPE TRANSCRIPTIONAL REGULATOR BETI"/>
    <property type="match status" value="1"/>
</dbReference>
<sequence>MPRKVDHEQRRSRIAEAVWTIVALRGLEAVSLRDVAAEAGVSLGQVQHYFKTKDQVLLYACRRLVELAGEELGRKAGTPPEPSSPRAVIRAIAEQTVPTTPEHQAGAAVWYAFITRSVTMPELATVIRTTWADTHALITEQVRLAQRAGEVDPRLDPAGLAATLQTVIDGVVPQVLVGHRTGTEALAIVDEHLDLVFDPAPSRRQPG</sequence>
<protein>
    <submittedName>
        <fullName evidence="7">AcrR family transcriptional regulator</fullName>
    </submittedName>
</protein>
<dbReference type="InterPro" id="IPR036271">
    <property type="entry name" value="Tet_transcr_reg_TetR-rel_C_sf"/>
</dbReference>
<dbReference type="InterPro" id="IPR039538">
    <property type="entry name" value="BetI_C"/>
</dbReference>
<dbReference type="AlphaFoldDB" id="A0A927R291"/>
<dbReference type="GO" id="GO:0003700">
    <property type="term" value="F:DNA-binding transcription factor activity"/>
    <property type="evidence" value="ECO:0007669"/>
    <property type="project" value="TreeGrafter"/>
</dbReference>
<dbReference type="PANTHER" id="PTHR30055">
    <property type="entry name" value="HTH-TYPE TRANSCRIPTIONAL REGULATOR RUTR"/>
    <property type="match status" value="1"/>
</dbReference>
<dbReference type="EMBL" id="JADBEB010000001">
    <property type="protein sequence ID" value="MBE1492287.1"/>
    <property type="molecule type" value="Genomic_DNA"/>
</dbReference>
<dbReference type="GO" id="GO:0000976">
    <property type="term" value="F:transcription cis-regulatory region binding"/>
    <property type="evidence" value="ECO:0007669"/>
    <property type="project" value="TreeGrafter"/>
</dbReference>
<dbReference type="Pfam" id="PF13977">
    <property type="entry name" value="TetR_C_6"/>
    <property type="match status" value="1"/>
</dbReference>
<evidence type="ECO:0000256" key="5">
    <source>
        <dbReference type="PROSITE-ProRule" id="PRU00335"/>
    </source>
</evidence>
<dbReference type="SUPFAM" id="SSF48498">
    <property type="entry name" value="Tetracyclin repressor-like, C-terminal domain"/>
    <property type="match status" value="1"/>
</dbReference>
<evidence type="ECO:0000256" key="4">
    <source>
        <dbReference type="ARBA" id="ARBA00023163"/>
    </source>
</evidence>
<evidence type="ECO:0000259" key="6">
    <source>
        <dbReference type="PROSITE" id="PS50977"/>
    </source>
</evidence>
<organism evidence="7 8">
    <name type="scientific">Plantactinospora soyae</name>
    <dbReference type="NCBI Taxonomy" id="1544732"/>
    <lineage>
        <taxon>Bacteria</taxon>
        <taxon>Bacillati</taxon>
        <taxon>Actinomycetota</taxon>
        <taxon>Actinomycetes</taxon>
        <taxon>Micromonosporales</taxon>
        <taxon>Micromonosporaceae</taxon>
        <taxon>Plantactinospora</taxon>
    </lineage>
</organism>
<evidence type="ECO:0000256" key="2">
    <source>
        <dbReference type="ARBA" id="ARBA00023015"/>
    </source>
</evidence>
<keyword evidence="3 5" id="KW-0238">DNA-binding</keyword>
<keyword evidence="8" id="KW-1185">Reference proteome</keyword>
<keyword evidence="2" id="KW-0805">Transcription regulation</keyword>
<gene>
    <name evidence="7" type="ORF">H4W31_007925</name>
</gene>
<keyword evidence="1" id="KW-0678">Repressor</keyword>
<keyword evidence="4" id="KW-0804">Transcription</keyword>
<dbReference type="Gene3D" id="1.10.357.10">
    <property type="entry name" value="Tetracycline Repressor, domain 2"/>
    <property type="match status" value="1"/>
</dbReference>
<evidence type="ECO:0000313" key="8">
    <source>
        <dbReference type="Proteomes" id="UP000649753"/>
    </source>
</evidence>
<dbReference type="InterPro" id="IPR050109">
    <property type="entry name" value="HTH-type_TetR-like_transc_reg"/>
</dbReference>
<evidence type="ECO:0000256" key="3">
    <source>
        <dbReference type="ARBA" id="ARBA00023125"/>
    </source>
</evidence>
<reference evidence="7" key="1">
    <citation type="submission" date="2020-10" db="EMBL/GenBank/DDBJ databases">
        <title>Sequencing the genomes of 1000 actinobacteria strains.</title>
        <authorList>
            <person name="Klenk H.-P."/>
        </authorList>
    </citation>
    <scope>NUCLEOTIDE SEQUENCE</scope>
    <source>
        <strain evidence="7">DSM 46832</strain>
    </source>
</reference>
<proteinExistence type="predicted"/>
<dbReference type="Pfam" id="PF00440">
    <property type="entry name" value="TetR_N"/>
    <property type="match status" value="1"/>
</dbReference>
<dbReference type="InterPro" id="IPR009057">
    <property type="entry name" value="Homeodomain-like_sf"/>
</dbReference>
<accession>A0A927R291</accession>